<dbReference type="GO" id="GO:0008252">
    <property type="term" value="F:nucleotidase activity"/>
    <property type="evidence" value="ECO:0007669"/>
    <property type="project" value="InterPro"/>
</dbReference>
<reference evidence="6 7" key="1">
    <citation type="journal article" date="2020" name="ISME J.">
        <title>Uncovering the hidden diversity of litter-decomposition mechanisms in mushroom-forming fungi.</title>
        <authorList>
            <person name="Floudas D."/>
            <person name="Bentzer J."/>
            <person name="Ahren D."/>
            <person name="Johansson T."/>
            <person name="Persson P."/>
            <person name="Tunlid A."/>
        </authorList>
    </citation>
    <scope>NUCLEOTIDE SEQUENCE [LARGE SCALE GENOMIC DNA]</scope>
    <source>
        <strain evidence="6 7">CBS 291.85</strain>
    </source>
</reference>
<dbReference type="InterPro" id="IPR036523">
    <property type="entry name" value="SurE-like_sf"/>
</dbReference>
<feature type="domain" description="Survival protein SurE-like phosphatase/nucleotidase" evidence="5">
    <location>
        <begin position="24"/>
        <end position="210"/>
    </location>
</feature>
<feature type="signal peptide" evidence="4">
    <location>
        <begin position="1"/>
        <end position="21"/>
    </location>
</feature>
<dbReference type="OrthoDB" id="4018688at2759"/>
<keyword evidence="7" id="KW-1185">Reference proteome</keyword>
<dbReference type="GO" id="GO:0046872">
    <property type="term" value="F:metal ion binding"/>
    <property type="evidence" value="ECO:0007669"/>
    <property type="project" value="UniProtKB-KW"/>
</dbReference>
<proteinExistence type="inferred from homology"/>
<dbReference type="EMBL" id="JAACJM010000040">
    <property type="protein sequence ID" value="KAF5361400.1"/>
    <property type="molecule type" value="Genomic_DNA"/>
</dbReference>
<dbReference type="Gene3D" id="3.40.1210.10">
    <property type="entry name" value="Survival protein SurE-like phosphatase/nucleotidase"/>
    <property type="match status" value="1"/>
</dbReference>
<dbReference type="Proteomes" id="UP000559256">
    <property type="component" value="Unassembled WGS sequence"/>
</dbReference>
<dbReference type="InterPro" id="IPR002828">
    <property type="entry name" value="SurE-like_Pase/nucleotidase"/>
</dbReference>
<dbReference type="InterPro" id="IPR030048">
    <property type="entry name" value="SurE"/>
</dbReference>
<evidence type="ECO:0000256" key="3">
    <source>
        <dbReference type="ARBA" id="ARBA00022801"/>
    </source>
</evidence>
<keyword evidence="3" id="KW-0378">Hydrolase</keyword>
<evidence type="ECO:0000259" key="5">
    <source>
        <dbReference type="Pfam" id="PF01975"/>
    </source>
</evidence>
<comment type="caution">
    <text evidence="6">The sequence shown here is derived from an EMBL/GenBank/DDBJ whole genome shotgun (WGS) entry which is preliminary data.</text>
</comment>
<evidence type="ECO:0000256" key="2">
    <source>
        <dbReference type="ARBA" id="ARBA00022723"/>
    </source>
</evidence>
<evidence type="ECO:0000256" key="4">
    <source>
        <dbReference type="SAM" id="SignalP"/>
    </source>
</evidence>
<comment type="similarity">
    <text evidence="1">Belongs to the SurE nucleotidase family.</text>
</comment>
<dbReference type="Pfam" id="PF01975">
    <property type="entry name" value="SurE"/>
    <property type="match status" value="1"/>
</dbReference>
<gene>
    <name evidence="6" type="ORF">D9758_006251</name>
</gene>
<evidence type="ECO:0000313" key="7">
    <source>
        <dbReference type="Proteomes" id="UP000559256"/>
    </source>
</evidence>
<dbReference type="PANTHER" id="PTHR30457">
    <property type="entry name" value="5'-NUCLEOTIDASE SURE"/>
    <property type="match status" value="1"/>
</dbReference>
<feature type="chain" id="PRO_5034127026" description="Survival protein SurE-like phosphatase/nucleotidase domain-containing protein" evidence="4">
    <location>
        <begin position="22"/>
        <end position="291"/>
    </location>
</feature>
<evidence type="ECO:0000313" key="6">
    <source>
        <dbReference type="EMBL" id="KAF5361400.1"/>
    </source>
</evidence>
<keyword evidence="4" id="KW-0732">Signal</keyword>
<organism evidence="6 7">
    <name type="scientific">Tetrapyrgos nigripes</name>
    <dbReference type="NCBI Taxonomy" id="182062"/>
    <lineage>
        <taxon>Eukaryota</taxon>
        <taxon>Fungi</taxon>
        <taxon>Dikarya</taxon>
        <taxon>Basidiomycota</taxon>
        <taxon>Agaricomycotina</taxon>
        <taxon>Agaricomycetes</taxon>
        <taxon>Agaricomycetidae</taxon>
        <taxon>Agaricales</taxon>
        <taxon>Marasmiineae</taxon>
        <taxon>Marasmiaceae</taxon>
        <taxon>Tetrapyrgos</taxon>
    </lineage>
</organism>
<keyword evidence="2" id="KW-0479">Metal-binding</keyword>
<evidence type="ECO:0000256" key="1">
    <source>
        <dbReference type="ARBA" id="ARBA00011062"/>
    </source>
</evidence>
<protein>
    <recommendedName>
        <fullName evidence="5">Survival protein SurE-like phosphatase/nucleotidase domain-containing protein</fullName>
    </recommendedName>
</protein>
<dbReference type="SUPFAM" id="SSF64167">
    <property type="entry name" value="SurE-like"/>
    <property type="match status" value="1"/>
</dbReference>
<accession>A0A8H5LL02</accession>
<name>A0A8H5LL02_9AGAR</name>
<sequence length="291" mass="30157">MQILALSTLVVLASSTLFARSANIVLTNDDGWATAMIRAQYNSLKAAGHNVVLSAPAVDRSGTGSSTATPQPLRSPCEFKHLSFRFSCRGFQFLRQFGIQTLSPKFFLGSPDFVVSGPNIGNNLGSTVMISGTVGAATEAALEGIPSVAFSGDGGDLDLVSYTTLISNPRSTSSIAAGIYAALTTKFTNALLASSRPILPSGISINVNFGSISGCSSAGDFSFILTRIQPNTRATDVQTCGTTHLPGEQAVIGMDGCFATVSVMDARTKSDVDASTQAAVVNRLGGLLECL</sequence>
<dbReference type="AlphaFoldDB" id="A0A8H5LL02"/>
<dbReference type="PANTHER" id="PTHR30457:SF0">
    <property type="entry name" value="PHOSPHATASE, PUTATIVE (AFU_ORTHOLOGUE AFUA_4G01070)-RELATED"/>
    <property type="match status" value="1"/>
</dbReference>